<dbReference type="Proteomes" id="UP000253318">
    <property type="component" value="Unassembled WGS sequence"/>
</dbReference>
<evidence type="ECO:0000259" key="1">
    <source>
        <dbReference type="PROSITE" id="PS51186"/>
    </source>
</evidence>
<sequence>MTPVDVPGDRLHLRELRTTDLGDLVKVYGDDTAVRYLSFEPRTPEQCAAIIESAIKDAQTENRRVYMLAVVTRDDHLVGTARLGIDERPHSGQIGFALRPDLWGQGMGGELVQLLLRLGFDVLGLKRLWGARSPDNDASRRVMERAGMIEEGRIRRHLWTRDAWRDSVVHSILDDEWRR</sequence>
<dbReference type="OrthoDB" id="9132139at2"/>
<dbReference type="PANTHER" id="PTHR43441:SF11">
    <property type="entry name" value="RIBOSOMAL-PROTEIN-SERINE ACETYLTRANSFERASE"/>
    <property type="match status" value="1"/>
</dbReference>
<reference evidence="2 3" key="1">
    <citation type="submission" date="2018-04" db="EMBL/GenBank/DDBJ databases">
        <title>Novel actinobacteria from marine sediment.</title>
        <authorList>
            <person name="Ng Z.Y."/>
            <person name="Tan G.Y.A."/>
        </authorList>
    </citation>
    <scope>NUCLEOTIDE SEQUENCE [LARGE SCALE GENOMIC DNA]</scope>
    <source>
        <strain evidence="2 3">TPS81</strain>
    </source>
</reference>
<dbReference type="PANTHER" id="PTHR43441">
    <property type="entry name" value="RIBOSOMAL-PROTEIN-SERINE ACETYLTRANSFERASE"/>
    <property type="match status" value="1"/>
</dbReference>
<organism evidence="2 3">
    <name type="scientific">Marinitenerispora sediminis</name>
    <dbReference type="NCBI Taxonomy" id="1931232"/>
    <lineage>
        <taxon>Bacteria</taxon>
        <taxon>Bacillati</taxon>
        <taxon>Actinomycetota</taxon>
        <taxon>Actinomycetes</taxon>
        <taxon>Streptosporangiales</taxon>
        <taxon>Nocardiopsidaceae</taxon>
        <taxon>Marinitenerispora</taxon>
    </lineage>
</organism>
<dbReference type="SUPFAM" id="SSF55729">
    <property type="entry name" value="Acyl-CoA N-acyltransferases (Nat)"/>
    <property type="match status" value="1"/>
</dbReference>
<evidence type="ECO:0000313" key="3">
    <source>
        <dbReference type="Proteomes" id="UP000253318"/>
    </source>
</evidence>
<dbReference type="InterPro" id="IPR051908">
    <property type="entry name" value="Ribosomal_N-acetyltransferase"/>
</dbReference>
<evidence type="ECO:0000313" key="2">
    <source>
        <dbReference type="EMBL" id="RCV62593.1"/>
    </source>
</evidence>
<feature type="domain" description="N-acetyltransferase" evidence="1">
    <location>
        <begin position="11"/>
        <end position="175"/>
    </location>
</feature>
<dbReference type="PROSITE" id="PS51186">
    <property type="entry name" value="GNAT"/>
    <property type="match status" value="1"/>
</dbReference>
<proteinExistence type="predicted"/>
<gene>
    <name evidence="2" type="ORF">DEF24_00585</name>
</gene>
<keyword evidence="3" id="KW-1185">Reference proteome</keyword>
<accession>A0A368TBS2</accession>
<name>A0A368TBS2_9ACTN</name>
<protein>
    <submittedName>
        <fullName evidence="2">GNAT family N-acetyltransferase</fullName>
    </submittedName>
</protein>
<dbReference type="GO" id="GO:0005737">
    <property type="term" value="C:cytoplasm"/>
    <property type="evidence" value="ECO:0007669"/>
    <property type="project" value="TreeGrafter"/>
</dbReference>
<dbReference type="AlphaFoldDB" id="A0A368TBS2"/>
<dbReference type="RefSeq" id="WP_114398435.1">
    <property type="nucleotide sequence ID" value="NZ_QEIM01000073.1"/>
</dbReference>
<dbReference type="InterPro" id="IPR000182">
    <property type="entry name" value="GNAT_dom"/>
</dbReference>
<dbReference type="GO" id="GO:1990189">
    <property type="term" value="F:protein N-terminal-serine acetyltransferase activity"/>
    <property type="evidence" value="ECO:0007669"/>
    <property type="project" value="TreeGrafter"/>
</dbReference>
<dbReference type="Pfam" id="PF13302">
    <property type="entry name" value="Acetyltransf_3"/>
    <property type="match status" value="1"/>
</dbReference>
<dbReference type="GO" id="GO:0008999">
    <property type="term" value="F:protein-N-terminal-alanine acetyltransferase activity"/>
    <property type="evidence" value="ECO:0007669"/>
    <property type="project" value="TreeGrafter"/>
</dbReference>
<comment type="caution">
    <text evidence="2">The sequence shown here is derived from an EMBL/GenBank/DDBJ whole genome shotgun (WGS) entry which is preliminary data.</text>
</comment>
<dbReference type="EMBL" id="QEIN01000002">
    <property type="protein sequence ID" value="RCV62593.1"/>
    <property type="molecule type" value="Genomic_DNA"/>
</dbReference>
<keyword evidence="2" id="KW-0808">Transferase</keyword>
<dbReference type="Gene3D" id="3.40.630.30">
    <property type="match status" value="1"/>
</dbReference>
<dbReference type="InterPro" id="IPR016181">
    <property type="entry name" value="Acyl_CoA_acyltransferase"/>
</dbReference>